<keyword evidence="1" id="KW-1133">Transmembrane helix</keyword>
<dbReference type="AlphaFoldDB" id="A0A1Y1I7H1"/>
<dbReference type="EMBL" id="DF237269">
    <property type="protein sequence ID" value="GAQ86914.1"/>
    <property type="molecule type" value="Genomic_DNA"/>
</dbReference>
<evidence type="ECO:0000313" key="3">
    <source>
        <dbReference type="Proteomes" id="UP000054558"/>
    </source>
</evidence>
<keyword evidence="3" id="KW-1185">Reference proteome</keyword>
<reference evidence="2 3" key="1">
    <citation type="journal article" date="2014" name="Nat. Commun.">
        <title>Klebsormidium flaccidum genome reveals primary factors for plant terrestrial adaptation.</title>
        <authorList>
            <person name="Hori K."/>
            <person name="Maruyama F."/>
            <person name="Fujisawa T."/>
            <person name="Togashi T."/>
            <person name="Yamamoto N."/>
            <person name="Seo M."/>
            <person name="Sato S."/>
            <person name="Yamada T."/>
            <person name="Mori H."/>
            <person name="Tajima N."/>
            <person name="Moriyama T."/>
            <person name="Ikeuchi M."/>
            <person name="Watanabe M."/>
            <person name="Wada H."/>
            <person name="Kobayashi K."/>
            <person name="Saito M."/>
            <person name="Masuda T."/>
            <person name="Sasaki-Sekimoto Y."/>
            <person name="Mashiguchi K."/>
            <person name="Awai K."/>
            <person name="Shimojima M."/>
            <person name="Masuda S."/>
            <person name="Iwai M."/>
            <person name="Nobusawa T."/>
            <person name="Narise T."/>
            <person name="Kondo S."/>
            <person name="Saito H."/>
            <person name="Sato R."/>
            <person name="Murakawa M."/>
            <person name="Ihara Y."/>
            <person name="Oshima-Yamada Y."/>
            <person name="Ohtaka K."/>
            <person name="Satoh M."/>
            <person name="Sonobe K."/>
            <person name="Ishii M."/>
            <person name="Ohtani R."/>
            <person name="Kanamori-Sato M."/>
            <person name="Honoki R."/>
            <person name="Miyazaki D."/>
            <person name="Mochizuki H."/>
            <person name="Umetsu J."/>
            <person name="Higashi K."/>
            <person name="Shibata D."/>
            <person name="Kamiya Y."/>
            <person name="Sato N."/>
            <person name="Nakamura Y."/>
            <person name="Tabata S."/>
            <person name="Ida S."/>
            <person name="Kurokawa K."/>
            <person name="Ohta H."/>
        </authorList>
    </citation>
    <scope>NUCLEOTIDE SEQUENCE [LARGE SCALE GENOMIC DNA]</scope>
    <source>
        <strain evidence="2 3">NIES-2285</strain>
    </source>
</reference>
<name>A0A1Y1I7H1_KLENI</name>
<keyword evidence="1" id="KW-0472">Membrane</keyword>
<keyword evidence="1" id="KW-0812">Transmembrane</keyword>
<proteinExistence type="predicted"/>
<organism evidence="2 3">
    <name type="scientific">Klebsormidium nitens</name>
    <name type="common">Green alga</name>
    <name type="synonym">Ulothrix nitens</name>
    <dbReference type="NCBI Taxonomy" id="105231"/>
    <lineage>
        <taxon>Eukaryota</taxon>
        <taxon>Viridiplantae</taxon>
        <taxon>Streptophyta</taxon>
        <taxon>Klebsormidiophyceae</taxon>
        <taxon>Klebsormidiales</taxon>
        <taxon>Klebsormidiaceae</taxon>
        <taxon>Klebsormidium</taxon>
    </lineage>
</organism>
<evidence type="ECO:0000313" key="2">
    <source>
        <dbReference type="EMBL" id="GAQ86914.1"/>
    </source>
</evidence>
<sequence>MAEANAPPVGADYLPLPATFDPSRRSQGHTKAHRSVIVFLAVSLIALAGTCMYLDISLEQVTAQLKAASMQLSAANKPGSKHTDACMARAHDPQCIKTPAEYVKILMERSKSHVALNRTACVADNMLGRMYTGAFQSDDWQLDPVLSNAPARRIIFAIGPRMLEKILVWGHNAADKAVKSLGYGDAFVCGGAPDYRASCQYRLLVWTSECTVKNEGPLVRGDWANLEAFMREDYGKELPKLTRQIAELEATTFRELTKCDPDVLQIKAWDPAQQVKAGCSPEYIAALAKFPYKACNDSSPQVTKYTKCPAEEALLHGGSPPTTLELRAFLQQTQGFMPQYTGYSYTANEYDDPLSQEFWIHNDERKHLANGVVTKLWNDTAEVVPHA</sequence>
<protein>
    <submittedName>
        <fullName evidence="2">Uncharacterized protein</fullName>
    </submittedName>
</protein>
<feature type="transmembrane region" description="Helical" evidence="1">
    <location>
        <begin position="35"/>
        <end position="56"/>
    </location>
</feature>
<evidence type="ECO:0000256" key="1">
    <source>
        <dbReference type="SAM" id="Phobius"/>
    </source>
</evidence>
<gene>
    <name evidence="2" type="ORF">KFL_003200060</name>
</gene>
<accession>A0A1Y1I7H1</accession>
<dbReference type="Proteomes" id="UP000054558">
    <property type="component" value="Unassembled WGS sequence"/>
</dbReference>